<evidence type="ECO:0000256" key="5">
    <source>
        <dbReference type="ARBA" id="ARBA00023004"/>
    </source>
</evidence>
<gene>
    <name evidence="12" type="primary">katG</name>
    <name evidence="15" type="ORF">SAMN05421747_110126</name>
</gene>
<keyword evidence="5 12" id="KW-0408">Iron</keyword>
<dbReference type="FunFam" id="1.10.420.10:FF:000004">
    <property type="entry name" value="Catalase-peroxidase"/>
    <property type="match status" value="1"/>
</dbReference>
<dbReference type="PRINTS" id="PR00460">
    <property type="entry name" value="BPEROXIDASE"/>
</dbReference>
<evidence type="ECO:0000256" key="13">
    <source>
        <dbReference type="RuleBase" id="RU003451"/>
    </source>
</evidence>
<dbReference type="STRING" id="623281.SAMN05421747_110126"/>
<dbReference type="NCBIfam" id="TIGR00198">
    <property type="entry name" value="cat_per_HPI"/>
    <property type="match status" value="1"/>
</dbReference>
<organism evidence="15 16">
    <name type="scientific">Parapedobacter composti</name>
    <dbReference type="NCBI Taxonomy" id="623281"/>
    <lineage>
        <taxon>Bacteria</taxon>
        <taxon>Pseudomonadati</taxon>
        <taxon>Bacteroidota</taxon>
        <taxon>Sphingobacteriia</taxon>
        <taxon>Sphingobacteriales</taxon>
        <taxon>Sphingobacteriaceae</taxon>
        <taxon>Parapedobacter</taxon>
    </lineage>
</organism>
<accession>A0A1I1IZD2</accession>
<evidence type="ECO:0000256" key="2">
    <source>
        <dbReference type="ARBA" id="ARBA00022617"/>
    </source>
</evidence>
<dbReference type="Gene3D" id="1.10.520.10">
    <property type="match status" value="2"/>
</dbReference>
<feature type="site" description="Transition state stabilizer" evidence="12">
    <location>
        <position position="98"/>
    </location>
</feature>
<dbReference type="FunFam" id="1.10.520.10:FF:000002">
    <property type="entry name" value="Catalase-peroxidase"/>
    <property type="match status" value="1"/>
</dbReference>
<dbReference type="Gene3D" id="1.10.420.10">
    <property type="entry name" value="Peroxidase, domain 2"/>
    <property type="match status" value="2"/>
</dbReference>
<dbReference type="GO" id="GO:0004096">
    <property type="term" value="F:catalase activity"/>
    <property type="evidence" value="ECO:0007669"/>
    <property type="project" value="UniProtKB-UniRule"/>
</dbReference>
<dbReference type="AlphaFoldDB" id="A0A1I1IZD2"/>
<comment type="catalytic activity">
    <reaction evidence="8 12 13">
        <text>H2O2 + AH2 = A + 2 H2O</text>
        <dbReference type="Rhea" id="RHEA:30275"/>
        <dbReference type="ChEBI" id="CHEBI:13193"/>
        <dbReference type="ChEBI" id="CHEBI:15377"/>
        <dbReference type="ChEBI" id="CHEBI:16240"/>
        <dbReference type="ChEBI" id="CHEBI:17499"/>
        <dbReference type="EC" id="1.11.1.21"/>
    </reaction>
</comment>
<comment type="subunit">
    <text evidence="12">Homodimer or homotetramer.</text>
</comment>
<comment type="caution">
    <text evidence="12">Lacks conserved residue(s) required for the propagation of feature annotation.</text>
</comment>
<comment type="function">
    <text evidence="12">Bifunctional enzyme with both catalase and broad-spectrum peroxidase activity.</text>
</comment>
<dbReference type="RefSeq" id="WP_090973833.1">
    <property type="nucleotide sequence ID" value="NZ_FOLL01000010.1"/>
</dbReference>
<keyword evidence="2 12" id="KW-0349">Heme</keyword>
<evidence type="ECO:0000256" key="4">
    <source>
        <dbReference type="ARBA" id="ARBA00023002"/>
    </source>
</evidence>
<dbReference type="Pfam" id="PF00141">
    <property type="entry name" value="peroxidase"/>
    <property type="match status" value="2"/>
</dbReference>
<dbReference type="EC" id="1.11.1.21" evidence="10 12"/>
<dbReference type="PANTHER" id="PTHR30555">
    <property type="entry name" value="HYDROPEROXIDASE I, BIFUNCTIONAL CATALASE-PEROXIDASE"/>
    <property type="match status" value="1"/>
</dbReference>
<dbReference type="InterPro" id="IPR002016">
    <property type="entry name" value="Haem_peroxidase"/>
</dbReference>
<proteinExistence type="inferred from homology"/>
<dbReference type="InterPro" id="IPR019794">
    <property type="entry name" value="Peroxidases_AS"/>
</dbReference>
<dbReference type="NCBIfam" id="NF011635">
    <property type="entry name" value="PRK15061.1"/>
    <property type="match status" value="1"/>
</dbReference>
<feature type="active site" description="Proton acceptor" evidence="12">
    <location>
        <position position="102"/>
    </location>
</feature>
<dbReference type="GO" id="GO:0020037">
    <property type="term" value="F:heme binding"/>
    <property type="evidence" value="ECO:0007669"/>
    <property type="project" value="InterPro"/>
</dbReference>
<dbReference type="PANTHER" id="PTHR30555:SF0">
    <property type="entry name" value="CATALASE-PEROXIDASE"/>
    <property type="match status" value="1"/>
</dbReference>
<dbReference type="CDD" id="cd08200">
    <property type="entry name" value="catalase_peroxidase_2"/>
    <property type="match status" value="1"/>
</dbReference>
<evidence type="ECO:0000256" key="1">
    <source>
        <dbReference type="ARBA" id="ARBA00022559"/>
    </source>
</evidence>
<dbReference type="InterPro" id="IPR010255">
    <property type="entry name" value="Haem_peroxidase_sf"/>
</dbReference>
<dbReference type="EMBL" id="FOLL01000010">
    <property type="protein sequence ID" value="SFC41689.1"/>
    <property type="molecule type" value="Genomic_DNA"/>
</dbReference>
<dbReference type="GO" id="GO:0042744">
    <property type="term" value="P:hydrogen peroxide catabolic process"/>
    <property type="evidence" value="ECO:0007669"/>
    <property type="project" value="UniProtKB-KW"/>
</dbReference>
<evidence type="ECO:0000313" key="15">
    <source>
        <dbReference type="EMBL" id="SFC41689.1"/>
    </source>
</evidence>
<dbReference type="HAMAP" id="MF_01961">
    <property type="entry name" value="Catal_peroxid"/>
    <property type="match status" value="1"/>
</dbReference>
<reference evidence="16" key="1">
    <citation type="submission" date="2016-10" db="EMBL/GenBank/DDBJ databases">
        <authorList>
            <person name="Varghese N."/>
            <person name="Submissions S."/>
        </authorList>
    </citation>
    <scope>NUCLEOTIDE SEQUENCE [LARGE SCALE GENOMIC DNA]</scope>
    <source>
        <strain evidence="16">DSM 22900</strain>
    </source>
</reference>
<evidence type="ECO:0000256" key="3">
    <source>
        <dbReference type="ARBA" id="ARBA00022723"/>
    </source>
</evidence>
<evidence type="ECO:0000256" key="11">
    <source>
        <dbReference type="ARBA" id="ARBA00074141"/>
    </source>
</evidence>
<dbReference type="FunFam" id="1.10.420.10:FF:000002">
    <property type="entry name" value="Catalase-peroxidase"/>
    <property type="match status" value="1"/>
</dbReference>
<evidence type="ECO:0000256" key="10">
    <source>
        <dbReference type="ARBA" id="ARBA00067012"/>
    </source>
</evidence>
<protein>
    <recommendedName>
        <fullName evidence="11 12">Catalase-peroxidase</fullName>
        <shortName evidence="12">CP</shortName>
        <ecNumber evidence="10 12">1.11.1.21</ecNumber>
    </recommendedName>
    <alternativeName>
        <fullName evidence="12">Peroxidase/catalase</fullName>
    </alternativeName>
</protein>
<dbReference type="GO" id="GO:0005829">
    <property type="term" value="C:cytosol"/>
    <property type="evidence" value="ECO:0007669"/>
    <property type="project" value="TreeGrafter"/>
</dbReference>
<comment type="PTM">
    <text evidence="12">Formation of the three residue Trp-Tyr-Met cross-link is important for the catalase, but not the peroxidase activity of the enzyme.</text>
</comment>
<evidence type="ECO:0000259" key="14">
    <source>
        <dbReference type="PROSITE" id="PS50873"/>
    </source>
</evidence>
<evidence type="ECO:0000313" key="16">
    <source>
        <dbReference type="Proteomes" id="UP000199577"/>
    </source>
</evidence>
<dbReference type="PRINTS" id="PR00458">
    <property type="entry name" value="PEROXIDASE"/>
</dbReference>
<dbReference type="PROSITE" id="PS00435">
    <property type="entry name" value="PEROXIDASE_1"/>
    <property type="match status" value="1"/>
</dbReference>
<dbReference type="GO" id="GO:0070301">
    <property type="term" value="P:cellular response to hydrogen peroxide"/>
    <property type="evidence" value="ECO:0007669"/>
    <property type="project" value="TreeGrafter"/>
</dbReference>
<dbReference type="CDD" id="cd00649">
    <property type="entry name" value="catalase_peroxidase_1"/>
    <property type="match status" value="1"/>
</dbReference>
<keyword evidence="1 12" id="KW-0575">Peroxidase</keyword>
<feature type="binding site" description="axial binding residue" evidence="12">
    <location>
        <position position="289"/>
    </location>
    <ligand>
        <name>heme b</name>
        <dbReference type="ChEBI" id="CHEBI:60344"/>
    </ligand>
    <ligandPart>
        <name>Fe</name>
        <dbReference type="ChEBI" id="CHEBI:18248"/>
    </ligandPart>
</feature>
<dbReference type="PROSITE" id="PS50873">
    <property type="entry name" value="PEROXIDASE_4"/>
    <property type="match status" value="1"/>
</dbReference>
<dbReference type="GO" id="GO:0046872">
    <property type="term" value="F:metal ion binding"/>
    <property type="evidence" value="ECO:0007669"/>
    <property type="project" value="UniProtKB-KW"/>
</dbReference>
<evidence type="ECO:0000256" key="12">
    <source>
        <dbReference type="HAMAP-Rule" id="MF_01961"/>
    </source>
</evidence>
<dbReference type="FunFam" id="1.10.520.10:FF:000004">
    <property type="entry name" value="Catalase-peroxidase"/>
    <property type="match status" value="1"/>
</dbReference>
<dbReference type="PROSITE" id="PS00436">
    <property type="entry name" value="PEROXIDASE_2"/>
    <property type="match status" value="1"/>
</dbReference>
<evidence type="ECO:0000256" key="6">
    <source>
        <dbReference type="ARBA" id="ARBA00023324"/>
    </source>
</evidence>
<keyword evidence="3 12" id="KW-0479">Metal-binding</keyword>
<dbReference type="InterPro" id="IPR000763">
    <property type="entry name" value="Catalase_peroxidase"/>
</dbReference>
<evidence type="ECO:0000256" key="7">
    <source>
        <dbReference type="ARBA" id="ARBA00049145"/>
    </source>
</evidence>
<dbReference type="InterPro" id="IPR019793">
    <property type="entry name" value="Peroxidases_heam-ligand_BS"/>
</dbReference>
<feature type="cross-link" description="Tryptophyl-tyrosyl-methioninium (Tyr-Met) (with Trp-101)" evidence="12">
    <location>
        <begin position="248"/>
        <end position="274"/>
    </location>
</feature>
<dbReference type="OrthoDB" id="9759743at2"/>
<dbReference type="Proteomes" id="UP000199577">
    <property type="component" value="Unassembled WGS sequence"/>
</dbReference>
<comment type="catalytic activity">
    <reaction evidence="7 12 13">
        <text>2 H2O2 = O2 + 2 H2O</text>
        <dbReference type="Rhea" id="RHEA:20309"/>
        <dbReference type="ChEBI" id="CHEBI:15377"/>
        <dbReference type="ChEBI" id="CHEBI:15379"/>
        <dbReference type="ChEBI" id="CHEBI:16240"/>
        <dbReference type="EC" id="1.11.1.21"/>
    </reaction>
</comment>
<keyword evidence="6 12" id="KW-0376">Hydrogen peroxide</keyword>
<name>A0A1I1IZD2_9SPHI</name>
<keyword evidence="4 12" id="KW-0560">Oxidoreductase</keyword>
<sequence>MENNKINISKCPFSGSIQKHTVGTNGTKNRDWWPNQLKLSVLRQHSPLSNPMGEDFNYAEAFKSLDYEALKKDLHAVMTDSQDWWPADFGHYGPLFIRMAWHSAGTYRMGDGRGGAGAGQQRFAPLNSWPDNVSLDKARRLLWPIKQKYGRKISWADLMILAGNVALESMGFKTFGFGGGREDVWEPEEDVYWGSETTWLGGDKRYAHGSEGIEKEGGVLVSEDSADGDIHSRILENPLAAVQMGLIYVNPEGPDGNPDPIAAAHDIRETFKRMAMDDEETVALIAGGHSFGKTHGAGDASLVGPEPEAADIEEQGLGWKNNFGTGKGADTITSGLEVTWTTTPTKWSNNFFENLFGFEWELSKSPAGAHQWVAKGAAEVIPDAHDPSKKRVPTMLTTDLSLRFDPAYEKISRRFLENPDQFADAFARAWFKLTHRDMGPKTRYLGPEVPEEELIWQDPIPVVNHTLVDDGDIAELKASILGSGLSISQLVSTAWASASTFRGSDKRGGANGARIRLAPQKYWAVNNPTELASILETLEGIQQTFNNAQSNDKKVSLADIIVLAGCAGVEQAAKNAGYNITVPFTPGRMDASPEQTDVESFAVLEPQADGFRNYLKTKYTVSTEELLVDKAQLLTLTAPEMTVLIGGMRVLDTNFDHSQHGVLTYRRGTLTNDFFVNLLDMRTAWKAIDDRKEIFEGRDRTTGELKWTATRADLIFGSNSELRAIAEVYGSGDAQEKFVTDFVAAWNKVMNLDRFELR</sequence>
<comment type="cofactor">
    <cofactor evidence="12">
        <name>heme b</name>
        <dbReference type="ChEBI" id="CHEBI:60344"/>
    </cofactor>
    <text evidence="12">Binds 1 heme b (iron(II)-protoporphyrin IX) group per dimer.</text>
</comment>
<evidence type="ECO:0000256" key="9">
    <source>
        <dbReference type="ARBA" id="ARBA00060838"/>
    </source>
</evidence>
<comment type="similarity">
    <text evidence="9 12 13">Belongs to the peroxidase family. Peroxidase/catalase subfamily.</text>
</comment>
<feature type="domain" description="Plant heme peroxidase family profile" evidence="14">
    <location>
        <begin position="135"/>
        <end position="446"/>
    </location>
</feature>
<keyword evidence="16" id="KW-1185">Reference proteome</keyword>
<dbReference type="SUPFAM" id="SSF48113">
    <property type="entry name" value="Heme-dependent peroxidases"/>
    <property type="match status" value="2"/>
</dbReference>
<evidence type="ECO:0000256" key="8">
    <source>
        <dbReference type="ARBA" id="ARBA00051651"/>
    </source>
</evidence>